<dbReference type="EMBL" id="JANJQO010003659">
    <property type="protein sequence ID" value="KAJ2957354.1"/>
    <property type="molecule type" value="Genomic_DNA"/>
</dbReference>
<comment type="caution">
    <text evidence="1">The sequence shown here is derived from an EMBL/GenBank/DDBJ whole genome shotgun (WGS) entry which is preliminary data.</text>
</comment>
<name>A0ACC1MCB1_9HYPO</name>
<organism evidence="1 2">
    <name type="scientific">Zarea fungicola</name>
    <dbReference type="NCBI Taxonomy" id="93591"/>
    <lineage>
        <taxon>Eukaryota</taxon>
        <taxon>Fungi</taxon>
        <taxon>Dikarya</taxon>
        <taxon>Ascomycota</taxon>
        <taxon>Pezizomycotina</taxon>
        <taxon>Sordariomycetes</taxon>
        <taxon>Hypocreomycetidae</taxon>
        <taxon>Hypocreales</taxon>
        <taxon>Cordycipitaceae</taxon>
        <taxon>Zarea</taxon>
    </lineage>
</organism>
<keyword evidence="2" id="KW-1185">Reference proteome</keyword>
<reference evidence="1" key="1">
    <citation type="submission" date="2022-08" db="EMBL/GenBank/DDBJ databases">
        <title>Genome Sequence of Lecanicillium fungicola.</title>
        <authorList>
            <person name="Buettner E."/>
        </authorList>
    </citation>
    <scope>NUCLEOTIDE SEQUENCE</scope>
    <source>
        <strain evidence="1">Babe33</strain>
    </source>
</reference>
<evidence type="ECO:0000313" key="2">
    <source>
        <dbReference type="Proteomes" id="UP001143910"/>
    </source>
</evidence>
<proteinExistence type="predicted"/>
<protein>
    <submittedName>
        <fullName evidence="1">Uncharacterized protein</fullName>
    </submittedName>
</protein>
<evidence type="ECO:0000313" key="1">
    <source>
        <dbReference type="EMBL" id="KAJ2957354.1"/>
    </source>
</evidence>
<sequence length="157" mass="17840">MFASQPQTVLRLLETCRQIHAEAEDIFYQVNQIELSDLSMAHKFFRAISQTRRDAIRSIAFSAVSGDGVLTLIRVIAPASRRLRNLRIERGLCIFHMHRHSWTPFADDIVAALRELKELRGLEITAPGLSGKTPAEDRKRKEVKEIEDKVAASLGFR</sequence>
<gene>
    <name evidence="1" type="ORF">NQ176_g11250</name>
</gene>
<dbReference type="Proteomes" id="UP001143910">
    <property type="component" value="Unassembled WGS sequence"/>
</dbReference>
<accession>A0ACC1MCB1</accession>